<dbReference type="PANTHER" id="PTHR13743">
    <property type="entry name" value="BEIGE/BEACH-RELATED"/>
    <property type="match status" value="1"/>
</dbReference>
<dbReference type="PROSITE" id="PS50294">
    <property type="entry name" value="WD_REPEATS_REGION"/>
    <property type="match status" value="1"/>
</dbReference>
<feature type="compositionally biased region" description="Low complexity" evidence="2">
    <location>
        <begin position="451"/>
        <end position="467"/>
    </location>
</feature>
<dbReference type="Pfam" id="PF02138">
    <property type="entry name" value="Beach"/>
    <property type="match status" value="1"/>
</dbReference>
<dbReference type="Gene3D" id="2.130.10.10">
    <property type="entry name" value="YVTN repeat-like/Quinoprotein amine dehydrogenase"/>
    <property type="match status" value="1"/>
</dbReference>
<protein>
    <submittedName>
        <fullName evidence="4">Beige/BEACH domain containing protein</fullName>
    </submittedName>
</protein>
<feature type="region of interest" description="Disordered" evidence="2">
    <location>
        <begin position="538"/>
        <end position="559"/>
    </location>
</feature>
<dbReference type="KEGG" id="acan:ACA1_311760"/>
<feature type="compositionally biased region" description="Polar residues" evidence="2">
    <location>
        <begin position="441"/>
        <end position="450"/>
    </location>
</feature>
<evidence type="ECO:0000256" key="2">
    <source>
        <dbReference type="SAM" id="MobiDB-lite"/>
    </source>
</evidence>
<dbReference type="AlphaFoldDB" id="L8GS67"/>
<dbReference type="EMBL" id="KB008024">
    <property type="protein sequence ID" value="ELR15772.1"/>
    <property type="molecule type" value="Genomic_DNA"/>
</dbReference>
<feature type="non-terminal residue" evidence="4">
    <location>
        <position position="1"/>
    </location>
</feature>
<dbReference type="PROSITE" id="PS50197">
    <property type="entry name" value="BEACH"/>
    <property type="match status" value="1"/>
</dbReference>
<evidence type="ECO:0000313" key="5">
    <source>
        <dbReference type="Proteomes" id="UP000011083"/>
    </source>
</evidence>
<proteinExistence type="predicted"/>
<evidence type="ECO:0000256" key="1">
    <source>
        <dbReference type="PROSITE-ProRule" id="PRU00221"/>
    </source>
</evidence>
<feature type="domain" description="BEACH" evidence="3">
    <location>
        <begin position="148"/>
        <end position="460"/>
    </location>
</feature>
<sequence>MRESNKNAPYTFKEAPGEHRFSLKFEPLQSFLPRARHLHSIVSQFPAFQAEAIVPSLACRCKAAKRLQTTKSVDSQVAEVIDKREQSITFDPSWLVNLSEKILLETKVHKITPLVSTPARVMLTDVRLYLQPLNNIDPEPVQNMQMKNLQKDDDPFRMYTRKWQEGELSNYDYLMLLNHRAGRTVNDITQYPVFPWIIADYQSSTLDAQAAELRPVFTPNLFYSDLKDPKTFRDLSKPIGALNPRRLESFKERYRDMPEPRFLYGTHYSTPGYVLYYLVRAAPEYMLRLQNGKFDAPDRMFHSIADTWNNALNLPADVKELIPEFYNMPDFLLNTESLYLGVRSNGEMLGDVVLPPWANGPRDFVTKMRQALESDYVSENLHKWIDLIFGYKQRGAEAIAADNAAPPPRPLLSSLFSTFSASFSGSSRTTSPHKTLPSMMRSASGTLPITSSSNNSYSGPLSPSSNGHPLAQTLSSSAGWEWEEVLSHSPVGLSPSLVDSSPALEALKKEELLVPVEALRFHDVEEIPVEIINLSPSVGQDEPMRSPMPSPGAGGGRPSASWDRLLELPTHSSYRLHRDVISSVCVSIKDNRVYSASQDGTFKVWDIREERQLRSTQISDLALSSCCLHNNDAVVMLGSWDNNIYVYSVDHGR</sequence>
<dbReference type="OrthoDB" id="26681at2759"/>
<dbReference type="RefSeq" id="XP_004337785.1">
    <property type="nucleotide sequence ID" value="XM_004337737.1"/>
</dbReference>
<dbReference type="SUPFAM" id="SSF50998">
    <property type="entry name" value="Quinoprotein alcohol dehydrogenase-like"/>
    <property type="match status" value="1"/>
</dbReference>
<evidence type="ECO:0000313" key="4">
    <source>
        <dbReference type="EMBL" id="ELR15772.1"/>
    </source>
</evidence>
<dbReference type="SMART" id="SM01026">
    <property type="entry name" value="Beach"/>
    <property type="match status" value="1"/>
</dbReference>
<dbReference type="PROSITE" id="PS50082">
    <property type="entry name" value="WD_REPEATS_2"/>
    <property type="match status" value="1"/>
</dbReference>
<dbReference type="PANTHER" id="PTHR13743:SF123">
    <property type="entry name" value="PROTEIN FAN"/>
    <property type="match status" value="1"/>
</dbReference>
<dbReference type="InterPro" id="IPR001680">
    <property type="entry name" value="WD40_rpt"/>
</dbReference>
<feature type="region of interest" description="Disordered" evidence="2">
    <location>
        <begin position="425"/>
        <end position="472"/>
    </location>
</feature>
<keyword evidence="1" id="KW-0853">WD repeat</keyword>
<reference evidence="4 5" key="1">
    <citation type="journal article" date="2013" name="Genome Biol.">
        <title>Genome of Acanthamoeba castellanii highlights extensive lateral gene transfer and early evolution of tyrosine kinase signaling.</title>
        <authorList>
            <person name="Clarke M."/>
            <person name="Lohan A.J."/>
            <person name="Liu B."/>
            <person name="Lagkouvardos I."/>
            <person name="Roy S."/>
            <person name="Zafar N."/>
            <person name="Bertelli C."/>
            <person name="Schilde C."/>
            <person name="Kianianmomeni A."/>
            <person name="Burglin T.R."/>
            <person name="Frech C."/>
            <person name="Turcotte B."/>
            <person name="Kopec K.O."/>
            <person name="Synnott J.M."/>
            <person name="Choo C."/>
            <person name="Paponov I."/>
            <person name="Finkler A."/>
            <person name="Soon Heng Tan C."/>
            <person name="Hutchins A.P."/>
            <person name="Weinmeier T."/>
            <person name="Rattei T."/>
            <person name="Chu J.S."/>
            <person name="Gimenez G."/>
            <person name="Irimia M."/>
            <person name="Rigden D.J."/>
            <person name="Fitzpatrick D.A."/>
            <person name="Lorenzo-Morales J."/>
            <person name="Bateman A."/>
            <person name="Chiu C.H."/>
            <person name="Tang P."/>
            <person name="Hegemann P."/>
            <person name="Fromm H."/>
            <person name="Raoult D."/>
            <person name="Greub G."/>
            <person name="Miranda-Saavedra D."/>
            <person name="Chen N."/>
            <person name="Nash P."/>
            <person name="Ginger M.L."/>
            <person name="Horn M."/>
            <person name="Schaap P."/>
            <person name="Caler L."/>
            <person name="Loftus B."/>
        </authorList>
    </citation>
    <scope>NUCLEOTIDE SEQUENCE [LARGE SCALE GENOMIC DNA]</scope>
    <source>
        <strain evidence="4 5">Neff</strain>
    </source>
</reference>
<dbReference type="SUPFAM" id="SSF81837">
    <property type="entry name" value="BEACH domain"/>
    <property type="match status" value="1"/>
</dbReference>
<dbReference type="Gene3D" id="1.10.1540.10">
    <property type="entry name" value="BEACH domain"/>
    <property type="match status" value="1"/>
</dbReference>
<gene>
    <name evidence="4" type="ORF">ACA1_311760</name>
</gene>
<dbReference type="InterPro" id="IPR050865">
    <property type="entry name" value="BEACH_Domain"/>
</dbReference>
<name>L8GS67_ACACF</name>
<keyword evidence="5" id="KW-1185">Reference proteome</keyword>
<evidence type="ECO:0000259" key="3">
    <source>
        <dbReference type="PROSITE" id="PS50197"/>
    </source>
</evidence>
<dbReference type="CDD" id="cd06071">
    <property type="entry name" value="Beach"/>
    <property type="match status" value="1"/>
</dbReference>
<dbReference type="GeneID" id="14916424"/>
<accession>L8GS67</accession>
<dbReference type="InterPro" id="IPR036372">
    <property type="entry name" value="BEACH_dom_sf"/>
</dbReference>
<organism evidence="4 5">
    <name type="scientific">Acanthamoeba castellanii (strain ATCC 30010 / Neff)</name>
    <dbReference type="NCBI Taxonomy" id="1257118"/>
    <lineage>
        <taxon>Eukaryota</taxon>
        <taxon>Amoebozoa</taxon>
        <taxon>Discosea</taxon>
        <taxon>Longamoebia</taxon>
        <taxon>Centramoebida</taxon>
        <taxon>Acanthamoebidae</taxon>
        <taxon>Acanthamoeba</taxon>
    </lineage>
</organism>
<dbReference type="Pfam" id="PF00400">
    <property type="entry name" value="WD40"/>
    <property type="match status" value="1"/>
</dbReference>
<dbReference type="Proteomes" id="UP000011083">
    <property type="component" value="Unassembled WGS sequence"/>
</dbReference>
<dbReference type="InterPro" id="IPR015943">
    <property type="entry name" value="WD40/YVTN_repeat-like_dom_sf"/>
</dbReference>
<feature type="repeat" description="WD" evidence="1">
    <location>
        <begin position="574"/>
        <end position="615"/>
    </location>
</feature>
<dbReference type="InterPro" id="IPR000409">
    <property type="entry name" value="BEACH_dom"/>
</dbReference>
<dbReference type="InterPro" id="IPR011047">
    <property type="entry name" value="Quinoprotein_ADH-like_sf"/>
</dbReference>
<dbReference type="VEuPathDB" id="AmoebaDB:ACA1_311760"/>
<dbReference type="SMART" id="SM00320">
    <property type="entry name" value="WD40"/>
    <property type="match status" value="2"/>
</dbReference>